<keyword evidence="5" id="KW-0964">Secreted</keyword>
<keyword evidence="11" id="KW-1015">Disulfide bond</keyword>
<name>A0A166QER8_9PEZI</name>
<keyword evidence="18" id="KW-1185">Reference proteome</keyword>
<dbReference type="AlphaFoldDB" id="A0A166QER8"/>
<dbReference type="Proteomes" id="UP000076552">
    <property type="component" value="Unassembled WGS sequence"/>
</dbReference>
<evidence type="ECO:0000256" key="11">
    <source>
        <dbReference type="ARBA" id="ARBA00023157"/>
    </source>
</evidence>
<evidence type="ECO:0000259" key="16">
    <source>
        <dbReference type="Pfam" id="PF20684"/>
    </source>
</evidence>
<feature type="transmembrane region" description="Helical" evidence="14">
    <location>
        <begin position="71"/>
        <end position="90"/>
    </location>
</feature>
<feature type="domain" description="CFEM" evidence="15">
    <location>
        <begin position="2"/>
        <end position="57"/>
    </location>
</feature>
<feature type="transmembrane region" description="Helical" evidence="14">
    <location>
        <begin position="194"/>
        <end position="218"/>
    </location>
</feature>
<evidence type="ECO:0000256" key="14">
    <source>
        <dbReference type="SAM" id="Phobius"/>
    </source>
</evidence>
<organism evidence="17 18">
    <name type="scientific">Colletotrichum tofieldiae</name>
    <dbReference type="NCBI Taxonomy" id="708197"/>
    <lineage>
        <taxon>Eukaryota</taxon>
        <taxon>Fungi</taxon>
        <taxon>Dikarya</taxon>
        <taxon>Ascomycota</taxon>
        <taxon>Pezizomycotina</taxon>
        <taxon>Sordariomycetes</taxon>
        <taxon>Hypocreomycetidae</taxon>
        <taxon>Glomerellales</taxon>
        <taxon>Glomerellaceae</taxon>
        <taxon>Colletotrichum</taxon>
        <taxon>Colletotrichum spaethianum species complex</taxon>
    </lineage>
</organism>
<dbReference type="Pfam" id="PF20684">
    <property type="entry name" value="Fung_rhodopsin"/>
    <property type="match status" value="1"/>
</dbReference>
<keyword evidence="6" id="KW-0325">Glycoprotein</keyword>
<evidence type="ECO:0000256" key="8">
    <source>
        <dbReference type="ARBA" id="ARBA00022729"/>
    </source>
</evidence>
<evidence type="ECO:0000256" key="9">
    <source>
        <dbReference type="ARBA" id="ARBA00022989"/>
    </source>
</evidence>
<comment type="similarity">
    <text evidence="4">Belongs to the RBT5 family.</text>
</comment>
<evidence type="ECO:0000256" key="7">
    <source>
        <dbReference type="ARBA" id="ARBA00022692"/>
    </source>
</evidence>
<keyword evidence="8" id="KW-0732">Signal</keyword>
<evidence type="ECO:0000256" key="3">
    <source>
        <dbReference type="ARBA" id="ARBA00004613"/>
    </source>
</evidence>
<gene>
    <name evidence="17" type="ORF">CT0861_03719</name>
</gene>
<evidence type="ECO:0000256" key="1">
    <source>
        <dbReference type="ARBA" id="ARBA00004141"/>
    </source>
</evidence>
<evidence type="ECO:0000313" key="17">
    <source>
        <dbReference type="EMBL" id="KZL67840.1"/>
    </source>
</evidence>
<keyword evidence="12" id="KW-0449">Lipoprotein</keyword>
<sequence length="309" mass="34860">MPCLLKALQAGRCANGPIADCVCTDMTLQSYASTCVQMSCDFSEQIVAAQFLHELCQGYPIPEERREFCRMFFIVLPIITAIVVSLRFVARWIGNVKFWWDDWTALVALLGFGLHYWHVEPGNAKPILQAVAAKASICALYLRIFTISWHRVAVIGLLVSLVFQHFLFIFLVLFQCMPIQMIWDRSVAGRCLNITAIGYAGGALTITYDVILIILPIPELWKLNLERRKKLVPILMLALGSIACVASMIRLRYLISFANTFDATWDNVEVVIWSTLEINLAMPSHVTATDQKDWDLDQIIQASQSNEAI</sequence>
<dbReference type="STRING" id="708197.A0A166QER8"/>
<comment type="similarity">
    <text evidence="13">Belongs to the SAT4 family.</text>
</comment>
<evidence type="ECO:0000313" key="18">
    <source>
        <dbReference type="Proteomes" id="UP000076552"/>
    </source>
</evidence>
<evidence type="ECO:0000256" key="5">
    <source>
        <dbReference type="ARBA" id="ARBA00022525"/>
    </source>
</evidence>
<evidence type="ECO:0000256" key="12">
    <source>
        <dbReference type="ARBA" id="ARBA00023288"/>
    </source>
</evidence>
<dbReference type="Pfam" id="PF05730">
    <property type="entry name" value="CFEM"/>
    <property type="match status" value="1"/>
</dbReference>
<evidence type="ECO:0000256" key="2">
    <source>
        <dbReference type="ARBA" id="ARBA00004589"/>
    </source>
</evidence>
<evidence type="ECO:0000256" key="13">
    <source>
        <dbReference type="ARBA" id="ARBA00038359"/>
    </source>
</evidence>
<dbReference type="InterPro" id="IPR052337">
    <property type="entry name" value="SAT4-like"/>
</dbReference>
<keyword evidence="10 14" id="KW-0472">Membrane</keyword>
<comment type="caution">
    <text evidence="17">The sequence shown here is derived from an EMBL/GenBank/DDBJ whole genome shotgun (WGS) entry which is preliminary data.</text>
</comment>
<dbReference type="EMBL" id="LFIV01000137">
    <property type="protein sequence ID" value="KZL67840.1"/>
    <property type="molecule type" value="Genomic_DNA"/>
</dbReference>
<accession>A0A166QER8</accession>
<dbReference type="PANTHER" id="PTHR33048:SF47">
    <property type="entry name" value="INTEGRAL MEMBRANE PROTEIN-RELATED"/>
    <property type="match status" value="1"/>
</dbReference>
<feature type="transmembrane region" description="Helical" evidence="14">
    <location>
        <begin position="155"/>
        <end position="174"/>
    </location>
</feature>
<dbReference type="InterPro" id="IPR049326">
    <property type="entry name" value="Rhodopsin_dom_fungi"/>
</dbReference>
<dbReference type="GO" id="GO:0005576">
    <property type="term" value="C:extracellular region"/>
    <property type="evidence" value="ECO:0007669"/>
    <property type="project" value="UniProtKB-SubCell"/>
</dbReference>
<evidence type="ECO:0000256" key="4">
    <source>
        <dbReference type="ARBA" id="ARBA00010031"/>
    </source>
</evidence>
<feature type="transmembrane region" description="Helical" evidence="14">
    <location>
        <begin position="230"/>
        <end position="249"/>
    </location>
</feature>
<dbReference type="GO" id="GO:0098552">
    <property type="term" value="C:side of membrane"/>
    <property type="evidence" value="ECO:0007669"/>
    <property type="project" value="UniProtKB-KW"/>
</dbReference>
<proteinExistence type="inferred from homology"/>
<comment type="subcellular location">
    <subcellularLocation>
        <location evidence="2">Membrane</location>
        <topology evidence="2">Lipid-anchor</topology>
        <topology evidence="2">GPI-anchor</topology>
    </subcellularLocation>
    <subcellularLocation>
        <location evidence="1">Membrane</location>
        <topology evidence="1">Multi-pass membrane protein</topology>
    </subcellularLocation>
    <subcellularLocation>
        <location evidence="3">Secreted</location>
    </subcellularLocation>
</comment>
<keyword evidence="9 14" id="KW-1133">Transmembrane helix</keyword>
<keyword evidence="6" id="KW-0336">GPI-anchor</keyword>
<dbReference type="InterPro" id="IPR008427">
    <property type="entry name" value="Extracellular_membr_CFEM_dom"/>
</dbReference>
<feature type="domain" description="Rhodopsin" evidence="16">
    <location>
        <begin position="86"/>
        <end position="282"/>
    </location>
</feature>
<reference evidence="17 18" key="1">
    <citation type="submission" date="2015-06" db="EMBL/GenBank/DDBJ databases">
        <title>Survival trade-offs in plant roots during colonization by closely related pathogenic and mutualistic fungi.</title>
        <authorList>
            <person name="Hacquard S."/>
            <person name="Kracher B."/>
            <person name="Hiruma K."/>
            <person name="Weinman A."/>
            <person name="Muench P."/>
            <person name="Garrido Oter R."/>
            <person name="Ver Loren van Themaat E."/>
            <person name="Dallerey J.-F."/>
            <person name="Damm U."/>
            <person name="Henrissat B."/>
            <person name="Lespinet O."/>
            <person name="Thon M."/>
            <person name="Kemen E."/>
            <person name="McHardy A.C."/>
            <person name="Schulze-Lefert P."/>
            <person name="O'Connell R.J."/>
        </authorList>
    </citation>
    <scope>NUCLEOTIDE SEQUENCE [LARGE SCALE GENOMIC DNA]</scope>
    <source>
        <strain evidence="17 18">0861</strain>
    </source>
</reference>
<protein>
    <submittedName>
        <fullName evidence="17">Integral membrane protein</fullName>
    </submittedName>
</protein>
<dbReference type="PANTHER" id="PTHR33048">
    <property type="entry name" value="PTH11-LIKE INTEGRAL MEMBRANE PROTEIN (AFU_ORTHOLOGUE AFUA_5G11245)"/>
    <property type="match status" value="1"/>
</dbReference>
<evidence type="ECO:0000259" key="15">
    <source>
        <dbReference type="Pfam" id="PF05730"/>
    </source>
</evidence>
<evidence type="ECO:0000256" key="6">
    <source>
        <dbReference type="ARBA" id="ARBA00022622"/>
    </source>
</evidence>
<keyword evidence="7 14" id="KW-0812">Transmembrane</keyword>
<evidence type="ECO:0000256" key="10">
    <source>
        <dbReference type="ARBA" id="ARBA00023136"/>
    </source>
</evidence>